<dbReference type="CDD" id="cd17330">
    <property type="entry name" value="MFS_SLC46_TetA_like"/>
    <property type="match status" value="1"/>
</dbReference>
<reference evidence="10" key="1">
    <citation type="submission" date="2014-04" db="EMBL/GenBank/DDBJ databases">
        <title>Evolutionary Origins and Diversification of the Mycorrhizal Mutualists.</title>
        <authorList>
            <consortium name="DOE Joint Genome Institute"/>
            <consortium name="Mycorrhizal Genomics Consortium"/>
            <person name="Kohler A."/>
            <person name="Kuo A."/>
            <person name="Nagy L.G."/>
            <person name="Floudas D."/>
            <person name="Copeland A."/>
            <person name="Barry K.W."/>
            <person name="Cichocki N."/>
            <person name="Veneault-Fourrey C."/>
            <person name="LaButti K."/>
            <person name="Lindquist E.A."/>
            <person name="Lipzen A."/>
            <person name="Lundell T."/>
            <person name="Morin E."/>
            <person name="Murat C."/>
            <person name="Riley R."/>
            <person name="Ohm R."/>
            <person name="Sun H."/>
            <person name="Tunlid A."/>
            <person name="Henrissat B."/>
            <person name="Grigoriev I.V."/>
            <person name="Hibbett D.S."/>
            <person name="Martin F."/>
        </authorList>
    </citation>
    <scope>NUCLEOTIDE SEQUENCE [LARGE SCALE GENOMIC DNA]</scope>
    <source>
        <strain evidence="10">FD-334 SS-4</strain>
    </source>
</reference>
<dbReference type="GO" id="GO:0022857">
    <property type="term" value="F:transmembrane transporter activity"/>
    <property type="evidence" value="ECO:0007669"/>
    <property type="project" value="InterPro"/>
</dbReference>
<feature type="transmembrane region" description="Helical" evidence="7">
    <location>
        <begin position="469"/>
        <end position="488"/>
    </location>
</feature>
<dbReference type="OMA" id="NYEVERP"/>
<evidence type="ECO:0000313" key="10">
    <source>
        <dbReference type="Proteomes" id="UP000054270"/>
    </source>
</evidence>
<feature type="transmembrane region" description="Helical" evidence="7">
    <location>
        <begin position="291"/>
        <end position="318"/>
    </location>
</feature>
<dbReference type="InterPro" id="IPR036259">
    <property type="entry name" value="MFS_trans_sf"/>
</dbReference>
<gene>
    <name evidence="9" type="ORF">HYPSUDRAFT_145981</name>
</gene>
<evidence type="ECO:0000256" key="5">
    <source>
        <dbReference type="ARBA" id="ARBA00023136"/>
    </source>
</evidence>
<dbReference type="SUPFAM" id="SSF103473">
    <property type="entry name" value="MFS general substrate transporter"/>
    <property type="match status" value="1"/>
</dbReference>
<comment type="subcellular location">
    <subcellularLocation>
        <location evidence="1">Membrane</location>
        <topology evidence="1">Multi-pass membrane protein</topology>
    </subcellularLocation>
</comment>
<dbReference type="Pfam" id="PF07690">
    <property type="entry name" value="MFS_1"/>
    <property type="match status" value="1"/>
</dbReference>
<dbReference type="PROSITE" id="PS50850">
    <property type="entry name" value="MFS"/>
    <property type="match status" value="1"/>
</dbReference>
<keyword evidence="2" id="KW-0813">Transport</keyword>
<keyword evidence="3 7" id="KW-0812">Transmembrane</keyword>
<feature type="transmembrane region" description="Helical" evidence="7">
    <location>
        <begin position="363"/>
        <end position="381"/>
    </location>
</feature>
<keyword evidence="10" id="KW-1185">Reference proteome</keyword>
<feature type="transmembrane region" description="Helical" evidence="7">
    <location>
        <begin position="24"/>
        <end position="45"/>
    </location>
</feature>
<feature type="region of interest" description="Disordered" evidence="6">
    <location>
        <begin position="258"/>
        <end position="278"/>
    </location>
</feature>
<dbReference type="InterPro" id="IPR011701">
    <property type="entry name" value="MFS"/>
</dbReference>
<sequence>MAAEPENSPPHDAIKRIPLPLSQLFSVSLIQIAEPITAICIFPFINQFIRETGITGGDERKTGYYGGIIESTFFLSESLTVVTWGLLSDRYGRRPILLIAPLGLTAAMLIFGLSTTFWPLVFARSLQGIFNGNIGVTRSVIAEVTDFSNRADAFAIGPLIWSLGSTSAQLMGGFLSNPSKRWPNGIGRIPLLQKHPYLLPCGVAASLSFLAFIVAFLLLKESLPSLVTKEKQRKHLEIVSDDGILAPTEASPLLGDREEPQALSSEGEQSPNDDPAAGNVPQFRDVLIRPIMLAVMCNAFLMFIDMCHCSLLPLMWSTSIPLGGLGLDPYHIGATMGTYGIINAVFQINFMGRILRRLGTVRAFRASICSYLVCFAMYPLMSHFARAAGRLSVPVILCMGVQLCCQATTYFAFGSIQIIVVESVPPGGPMGTANGLAQMAGSGTRTIAPTLATSLFALSLQRNLAGGNLVYFICIGITFVGIYGASYLPSDKPRQGAGERQG</sequence>
<dbReference type="GO" id="GO:0016020">
    <property type="term" value="C:membrane"/>
    <property type="evidence" value="ECO:0007669"/>
    <property type="project" value="UniProtKB-SubCell"/>
</dbReference>
<evidence type="ECO:0000259" key="8">
    <source>
        <dbReference type="PROSITE" id="PS50850"/>
    </source>
</evidence>
<evidence type="ECO:0000256" key="7">
    <source>
        <dbReference type="SAM" id="Phobius"/>
    </source>
</evidence>
<feature type="domain" description="Major facilitator superfamily (MFS) profile" evidence="8">
    <location>
        <begin position="23"/>
        <end position="493"/>
    </location>
</feature>
<dbReference type="Proteomes" id="UP000054270">
    <property type="component" value="Unassembled WGS sequence"/>
</dbReference>
<evidence type="ECO:0000256" key="2">
    <source>
        <dbReference type="ARBA" id="ARBA00022448"/>
    </source>
</evidence>
<dbReference type="EMBL" id="KN817598">
    <property type="protein sequence ID" value="KJA17811.1"/>
    <property type="molecule type" value="Genomic_DNA"/>
</dbReference>
<feature type="transmembrane region" description="Helical" evidence="7">
    <location>
        <begin position="330"/>
        <end position="351"/>
    </location>
</feature>
<evidence type="ECO:0000256" key="3">
    <source>
        <dbReference type="ARBA" id="ARBA00022692"/>
    </source>
</evidence>
<dbReference type="PANTHER" id="PTHR23504">
    <property type="entry name" value="MAJOR FACILITATOR SUPERFAMILY DOMAIN-CONTAINING PROTEIN 10"/>
    <property type="match status" value="1"/>
</dbReference>
<accession>A0A0D2NM96</accession>
<dbReference type="Gene3D" id="1.20.1250.20">
    <property type="entry name" value="MFS general substrate transporter like domains"/>
    <property type="match status" value="1"/>
</dbReference>
<feature type="transmembrane region" description="Helical" evidence="7">
    <location>
        <begin position="393"/>
        <end position="413"/>
    </location>
</feature>
<dbReference type="OrthoDB" id="419616at2759"/>
<evidence type="ECO:0000256" key="1">
    <source>
        <dbReference type="ARBA" id="ARBA00004141"/>
    </source>
</evidence>
<feature type="transmembrane region" description="Helical" evidence="7">
    <location>
        <begin position="197"/>
        <end position="219"/>
    </location>
</feature>
<keyword evidence="5 7" id="KW-0472">Membrane</keyword>
<evidence type="ECO:0000256" key="6">
    <source>
        <dbReference type="SAM" id="MobiDB-lite"/>
    </source>
</evidence>
<dbReference type="PANTHER" id="PTHR23504:SF15">
    <property type="entry name" value="MAJOR FACILITATOR SUPERFAMILY (MFS) PROFILE DOMAIN-CONTAINING PROTEIN"/>
    <property type="match status" value="1"/>
</dbReference>
<feature type="transmembrane region" description="Helical" evidence="7">
    <location>
        <begin position="96"/>
        <end position="118"/>
    </location>
</feature>
<proteinExistence type="predicted"/>
<organism evidence="9 10">
    <name type="scientific">Hypholoma sublateritium (strain FD-334 SS-4)</name>
    <dbReference type="NCBI Taxonomy" id="945553"/>
    <lineage>
        <taxon>Eukaryota</taxon>
        <taxon>Fungi</taxon>
        <taxon>Dikarya</taxon>
        <taxon>Basidiomycota</taxon>
        <taxon>Agaricomycotina</taxon>
        <taxon>Agaricomycetes</taxon>
        <taxon>Agaricomycetidae</taxon>
        <taxon>Agaricales</taxon>
        <taxon>Agaricineae</taxon>
        <taxon>Strophariaceae</taxon>
        <taxon>Hypholoma</taxon>
    </lineage>
</organism>
<keyword evidence="4 7" id="KW-1133">Transmembrane helix</keyword>
<name>A0A0D2NM96_HYPSF</name>
<feature type="transmembrane region" description="Helical" evidence="7">
    <location>
        <begin position="65"/>
        <end position="87"/>
    </location>
</feature>
<dbReference type="InterPro" id="IPR020846">
    <property type="entry name" value="MFS_dom"/>
</dbReference>
<evidence type="ECO:0000313" key="9">
    <source>
        <dbReference type="EMBL" id="KJA17811.1"/>
    </source>
</evidence>
<evidence type="ECO:0000256" key="4">
    <source>
        <dbReference type="ARBA" id="ARBA00022989"/>
    </source>
</evidence>
<feature type="compositionally biased region" description="Polar residues" evidence="6">
    <location>
        <begin position="262"/>
        <end position="272"/>
    </location>
</feature>
<protein>
    <recommendedName>
        <fullName evidence="8">Major facilitator superfamily (MFS) profile domain-containing protein</fullName>
    </recommendedName>
</protein>
<dbReference type="AlphaFoldDB" id="A0A0D2NM96"/>